<dbReference type="Proteomes" id="UP001500827">
    <property type="component" value="Unassembled WGS sequence"/>
</dbReference>
<feature type="transmembrane region" description="Helical" evidence="2">
    <location>
        <begin position="42"/>
        <end position="60"/>
    </location>
</feature>
<proteinExistence type="predicted"/>
<sequence>MKHETAFEPWLATTGLIEEEWDRLPWLMDGPRRVRRRFGGKLLALAVLLTATDAVASYAAGARSVHDGWFVAPDLPTDTTQVRGPTDAMALVQGISPPPGIGRVRRRPNAPY</sequence>
<evidence type="ECO:0000313" key="3">
    <source>
        <dbReference type="EMBL" id="GAA3892029.1"/>
    </source>
</evidence>
<dbReference type="RefSeq" id="WP_344698485.1">
    <property type="nucleotide sequence ID" value="NZ_BAABBM010000001.1"/>
</dbReference>
<accession>A0ABP7L0W8</accession>
<evidence type="ECO:0000256" key="2">
    <source>
        <dbReference type="SAM" id="Phobius"/>
    </source>
</evidence>
<keyword evidence="2" id="KW-1133">Transmembrane helix</keyword>
<reference evidence="4" key="1">
    <citation type="journal article" date="2019" name="Int. J. Syst. Evol. Microbiol.">
        <title>The Global Catalogue of Microorganisms (GCM) 10K type strain sequencing project: providing services to taxonomists for standard genome sequencing and annotation.</title>
        <authorList>
            <consortium name="The Broad Institute Genomics Platform"/>
            <consortium name="The Broad Institute Genome Sequencing Center for Infectious Disease"/>
            <person name="Wu L."/>
            <person name="Ma J."/>
        </authorList>
    </citation>
    <scope>NUCLEOTIDE SEQUENCE [LARGE SCALE GENOMIC DNA]</scope>
    <source>
        <strain evidence="4">JCM 17543</strain>
    </source>
</reference>
<keyword evidence="4" id="KW-1185">Reference proteome</keyword>
<comment type="caution">
    <text evidence="3">The sequence shown here is derived from an EMBL/GenBank/DDBJ whole genome shotgun (WGS) entry which is preliminary data.</text>
</comment>
<feature type="compositionally biased region" description="Basic residues" evidence="1">
    <location>
        <begin position="103"/>
        <end position="112"/>
    </location>
</feature>
<keyword evidence="2" id="KW-0812">Transmembrane</keyword>
<dbReference type="EMBL" id="BAABBM010000001">
    <property type="protein sequence ID" value="GAA3892029.1"/>
    <property type="molecule type" value="Genomic_DNA"/>
</dbReference>
<evidence type="ECO:0000313" key="4">
    <source>
        <dbReference type="Proteomes" id="UP001500827"/>
    </source>
</evidence>
<protein>
    <submittedName>
        <fullName evidence="3">Uncharacterized protein</fullName>
    </submittedName>
</protein>
<organism evidence="3 4">
    <name type="scientific">Sphingomonas limnosediminicola</name>
    <dbReference type="NCBI Taxonomy" id="940133"/>
    <lineage>
        <taxon>Bacteria</taxon>
        <taxon>Pseudomonadati</taxon>
        <taxon>Pseudomonadota</taxon>
        <taxon>Alphaproteobacteria</taxon>
        <taxon>Sphingomonadales</taxon>
        <taxon>Sphingomonadaceae</taxon>
        <taxon>Sphingomonas</taxon>
    </lineage>
</organism>
<gene>
    <name evidence="3" type="ORF">GCM10022276_08930</name>
</gene>
<evidence type="ECO:0000256" key="1">
    <source>
        <dbReference type="SAM" id="MobiDB-lite"/>
    </source>
</evidence>
<name>A0ABP7L0W8_9SPHN</name>
<keyword evidence="2" id="KW-0472">Membrane</keyword>
<feature type="region of interest" description="Disordered" evidence="1">
    <location>
        <begin position="90"/>
        <end position="112"/>
    </location>
</feature>